<keyword evidence="4" id="KW-1185">Reference proteome</keyword>
<comment type="caution">
    <text evidence="3">The sequence shown here is derived from an EMBL/GenBank/DDBJ whole genome shotgun (WGS) entry which is preliminary data.</text>
</comment>
<dbReference type="InterPro" id="IPR046673">
    <property type="entry name" value="ToxA_N"/>
</dbReference>
<proteinExistence type="predicted"/>
<evidence type="ECO:0000256" key="1">
    <source>
        <dbReference type="SAM" id="MobiDB-lite"/>
    </source>
</evidence>
<reference evidence="3 4" key="1">
    <citation type="submission" date="2023-11" db="EMBL/GenBank/DDBJ databases">
        <title>Genome sequence of Pseudomonas salmasensis Strain SLU99.</title>
        <authorList>
            <person name="Ghadamgahi F."/>
            <person name="Kalyandurg P.B."/>
            <person name="Catara V."/>
            <person name="Vetukuri R."/>
            <person name="Ghosh S."/>
        </authorList>
    </citation>
    <scope>NUCLEOTIDE SEQUENCE [LARGE SCALE GENOMIC DNA]</scope>
    <source>
        <strain evidence="3 4">SLU99</strain>
    </source>
</reference>
<feature type="domain" description="Dermonecrotic toxin N-terminal" evidence="2">
    <location>
        <begin position="377"/>
        <end position="612"/>
    </location>
</feature>
<gene>
    <name evidence="3" type="ORF">SO486_13980</name>
</gene>
<dbReference type="RefSeq" id="WP_320747665.1">
    <property type="nucleotide sequence ID" value="NZ_JAXGGE010000001.1"/>
</dbReference>
<dbReference type="EMBL" id="JAXGGE010000001">
    <property type="protein sequence ID" value="MDY4301086.1"/>
    <property type="molecule type" value="Genomic_DNA"/>
</dbReference>
<evidence type="ECO:0000313" key="4">
    <source>
        <dbReference type="Proteomes" id="UP001277967"/>
    </source>
</evidence>
<accession>A0ABU5FHG4</accession>
<dbReference type="Proteomes" id="UP001277967">
    <property type="component" value="Unassembled WGS sequence"/>
</dbReference>
<organism evidence="3 4">
    <name type="scientific">Pseudomonas salmasensis</name>
    <dbReference type="NCBI Taxonomy" id="2745514"/>
    <lineage>
        <taxon>Bacteria</taxon>
        <taxon>Pseudomonadati</taxon>
        <taxon>Pseudomonadota</taxon>
        <taxon>Gammaproteobacteria</taxon>
        <taxon>Pseudomonadales</taxon>
        <taxon>Pseudomonadaceae</taxon>
        <taxon>Pseudomonas</taxon>
    </lineage>
</organism>
<name>A0ABU5FHG4_9PSED</name>
<feature type="compositionally biased region" description="Low complexity" evidence="1">
    <location>
        <begin position="1305"/>
        <end position="1314"/>
    </location>
</feature>
<evidence type="ECO:0000259" key="2">
    <source>
        <dbReference type="Pfam" id="PF20178"/>
    </source>
</evidence>
<feature type="compositionally biased region" description="Basic residues" evidence="1">
    <location>
        <begin position="1315"/>
        <end position="1326"/>
    </location>
</feature>
<evidence type="ECO:0000313" key="3">
    <source>
        <dbReference type="EMBL" id="MDY4301086.1"/>
    </source>
</evidence>
<protein>
    <recommendedName>
        <fullName evidence="2">Dermonecrotic toxin N-terminal domain-containing protein</fullName>
    </recommendedName>
</protein>
<dbReference type="Pfam" id="PF20178">
    <property type="entry name" value="ToxA_N"/>
    <property type="match status" value="1"/>
</dbReference>
<sequence>MPRNLPLPTPDTLIARAVGTQFMHHPTLISVTGQWLERGINEAYPSLDFNLVTTKLATPNALGGWDLRVLLNVALDYLGNSTSLDFSMRYNRDHFLTNQAPTRLALADEAAPAVDMRVIEQVIRELADVVPTAFQQALIAYWDQGGGDGTSRWRGLSELLRSNLIHTAITAAFAEPARAVIQQVTDYPDRLDRLAAMKTKAVHVYVMETTLTRAGASFTLLSPDLLVVNASLILLCPLSGAVESFTSHDAFDQYWAAKLDAAFVADAITCKRFEPNGNVFQVQAAAVLNQQLQDLAAIPLPSGRGLHALEQQYDAVGDPAPLFVNPAPHTVRPTGLMEDRLPDWLKDAPPAQRLAYRTHVLELASAKARAGGQSFLDGVSDLRTFAAKALHAQMLVDQPIAPGYNPDELELTFAVAAGYPGGAGIIQRQTLSLTDLALCNLVGKPKGPMTIRHTGGQLIQAWTTPDYLTDLVQRVDIGKAYPDYLKRLLLADSDDTLQRQRLFGEQLRAQLPLQALTLAIQGQQGFTVLGYRYVAALMQCSDAERVVEGRKVVIRALALLRKPGAEPDKVDNLFVIQAQDLEPGPVILYRPLYSQHLTQYASREALLAAIAQPGAVQDSVLMWLGEPARPVYANGGFTEPHILRFGLGAEFDRLETPSPATLAADEGSEELLQHQRNDQLLPYLFGEHVRALVDLAQRESVSNAESRWALLLEGGGLLLNTLLLPLLQGSTMSIAWLLLLTQSLHQDIPALQSNDPTTRELAWVDLLSSLSLALLHVSHRAIPEQLLIAADLSNTAVALAHLRRPMGTPSSAAKQLAGTVMLPDVPIAEGRTTFDFSFSNALNALSTSQRAYIQRFKVPRPAKLPMPVMTGRLQGLYRLDNGLHALIGNDVYRVSRESNRVFIVDALDTSRSGPWLKTNGNGRWSLDLAPKLRAGAPGDQIKAQQQKNRAAKKHMKAEQARLDLQTEREADVMTTRFERVQAQRDRYFSARHKLRNWWALLNKNTDERKVAFLKKQHEDEQANCQALLQSFNHALQAFVAQAGRLIEARRTLIKAIKPTTAALETSDFEKARSSEYGAISATQLLIHNLHLALARDSSFSPRGESVEEIAQRIDVNTPARTPEAYQDLIARMVAMNDHEQQLLEDTNALEATLNEHAQDSTRGLGESRAFIQSLSTQEMADPFNVTLNNLNLLRTLSIDNLALTDAPAVQHFYQLLNEQDLRLATSSHIALRTYAHFSTRERKAVLATLINQYARLASACEALHELDPALSRPLYQARFLERLNQARQSAEADLAALVREEEGIAGPSRAPSLRAPRRSSHRAFKTQRRGTLIGDVRAAQSAEQVAVMEIRDPFNQQAVARFVEHPSEGVWKDLVIAGPEKPTPVPPRRSLATLKRAADQLTAQKQGTRRSIQFQMKKLQDQTRREQVDPRDWEVMLTQHANKLSDIIREIEAAHTDKPGVSTLLDNYRAEVANLLEEGRDYRSTGYKSQRPSQEKVDYLWAHRQVDINLVHRRQPTASGDYVAEFAVREKNSPTVLWYAHFHYADTEVADSAYRVAHLKLAHQRFLRQKDLVREAGANDSAVLKVIYADVTPPLDQKLFLGLLTRVGD</sequence>
<feature type="region of interest" description="Disordered" evidence="1">
    <location>
        <begin position="1305"/>
        <end position="1326"/>
    </location>
</feature>